<evidence type="ECO:0000313" key="3">
    <source>
        <dbReference type="EMBL" id="WEG69307.1"/>
    </source>
</evidence>
<gene>
    <name evidence="4" type="primary">M26</name>
</gene>
<reference evidence="4" key="1">
    <citation type="submission" date="2022-09" db="EMBL/GenBank/DDBJ databases">
        <authorList>
            <person name="Vucak M."/>
            <person name="Davison A.J."/>
        </authorList>
    </citation>
    <scope>NUCLEOTIDE SEQUENCE</scope>
    <source>
        <strain evidence="1">Mnat18</strain>
        <strain evidence="2">Mnat19</strain>
        <strain evidence="4">Mnat2</strain>
        <strain evidence="3">Mnat29</strain>
    </source>
</reference>
<dbReference type="EMBL" id="OP429126">
    <property type="protein sequence ID" value="WEG69445.1"/>
    <property type="molecule type" value="Genomic_DNA"/>
</dbReference>
<proteinExistence type="predicted"/>
<protein>
    <submittedName>
        <fullName evidence="4">Tegument protein UL26</fullName>
    </submittedName>
</protein>
<sequence length="228" mass="25228">MECELEYGAGSPATYEHDSPYSASGSDICELMFASSVGPHALQSCVNRLRGVEVALLYPKGLVFYVGGEDDTILTPCDMQYWKMHPLMLGEVHVIGSIGYRRTLAWDRRILGVNAVGQVYAYEMYETTFIMKVATTVTELLTQGVCRKYVNLQRNLIDGIKPAVVEMCRGSGLYLPRLPSGCKQWLPVEVGGVRCARVPCEKIRSAAKLKLEDIPDCGCIVPHSDQRS</sequence>
<evidence type="ECO:0000313" key="4">
    <source>
        <dbReference type="EMBL" id="WEG71536.1"/>
    </source>
</evidence>
<dbReference type="InterPro" id="IPR003360">
    <property type="entry name" value="US22-like"/>
</dbReference>
<reference evidence="4" key="2">
    <citation type="submission" date="2023-06" db="EMBL/GenBank/DDBJ databases">
        <title>Isolation and genome sequencing of cytomegaloviruses from Natal multimammate mice (Mastomys natalensis).</title>
        <authorList>
            <person name="Jarvis M.A."/>
            <person name="Davison A.J."/>
        </authorList>
    </citation>
    <scope>NUCLEOTIDE SEQUENCE</scope>
    <source>
        <strain evidence="1">Mnat18</strain>
        <strain evidence="2">Mnat19</strain>
        <strain evidence="4">Mnat2</strain>
        <strain evidence="3">Mnat29</strain>
    </source>
</reference>
<dbReference type="EMBL" id="OP429123">
    <property type="protein sequence ID" value="WEG69030.1"/>
    <property type="molecule type" value="Genomic_DNA"/>
</dbReference>
<organism evidence="4">
    <name type="scientific">Mastomys natalensis cytomegalovirus 2</name>
    <dbReference type="NCBI Taxonomy" id="2973540"/>
    <lineage>
        <taxon>Viruses</taxon>
        <taxon>Duplodnaviria</taxon>
        <taxon>Heunggongvirae</taxon>
        <taxon>Peploviricota</taxon>
        <taxon>Herviviricetes</taxon>
        <taxon>Herpesvirales</taxon>
        <taxon>Orthoherpesviridae</taxon>
        <taxon>Betaherpesvirinae</taxon>
        <taxon>Muromegalovirus</taxon>
    </lineage>
</organism>
<dbReference type="EMBL" id="OP429124">
    <property type="protein sequence ID" value="WEG69168.1"/>
    <property type="molecule type" value="Genomic_DNA"/>
</dbReference>
<evidence type="ECO:0000313" key="1">
    <source>
        <dbReference type="EMBL" id="WEG69030.1"/>
    </source>
</evidence>
<dbReference type="EMBL" id="OP429125">
    <property type="protein sequence ID" value="WEG69307.1"/>
    <property type="molecule type" value="Genomic_DNA"/>
</dbReference>
<dbReference type="Pfam" id="PF02393">
    <property type="entry name" value="US22"/>
    <property type="match status" value="1"/>
</dbReference>
<dbReference type="EMBL" id="OP429141">
    <property type="protein sequence ID" value="WEG71536.1"/>
    <property type="molecule type" value="Genomic_DNA"/>
</dbReference>
<accession>A0A9Y1IR62</accession>
<name>A0A9Y1IR62_9BETA</name>
<evidence type="ECO:0000313" key="2">
    <source>
        <dbReference type="EMBL" id="WEG69168.1"/>
    </source>
</evidence>
<dbReference type="EMBL" id="OP429139">
    <property type="protein sequence ID" value="WEG71257.1"/>
    <property type="molecule type" value="Genomic_DNA"/>
</dbReference>